<dbReference type="HAMAP" id="MF_00171">
    <property type="entry name" value="TruA"/>
    <property type="match status" value="1"/>
</dbReference>
<keyword evidence="10" id="KW-1185">Reference proteome</keyword>
<dbReference type="HOGENOM" id="CLU_014673_0_1_9"/>
<dbReference type="EMBL" id="CP000853">
    <property type="protein sequence ID" value="ABW18088.1"/>
    <property type="molecule type" value="Genomic_DNA"/>
</dbReference>
<evidence type="ECO:0000256" key="4">
    <source>
        <dbReference type="HAMAP-Rule" id="MF_00171"/>
    </source>
</evidence>
<name>A8MLH4_ALKOO</name>
<dbReference type="Gene3D" id="3.30.70.580">
    <property type="entry name" value="Pseudouridine synthase I, catalytic domain, N-terminal subdomain"/>
    <property type="match status" value="1"/>
</dbReference>
<comment type="function">
    <text evidence="4">Formation of pseudouridine at positions 38, 39 and 40 in the anticodon stem and loop of transfer RNAs.</text>
</comment>
<dbReference type="RefSeq" id="WP_012158402.1">
    <property type="nucleotide sequence ID" value="NC_009922.1"/>
</dbReference>
<feature type="domain" description="Pseudouridine synthase I TruA alpha/beta" evidence="8">
    <location>
        <begin position="143"/>
        <end position="245"/>
    </location>
</feature>
<dbReference type="SUPFAM" id="SSF55120">
    <property type="entry name" value="Pseudouridine synthase"/>
    <property type="match status" value="1"/>
</dbReference>
<dbReference type="InterPro" id="IPR020095">
    <property type="entry name" value="PsdUridine_synth_TruA_C"/>
</dbReference>
<dbReference type="OrthoDB" id="9811823at2"/>
<comment type="subunit">
    <text evidence="4">Homodimer.</text>
</comment>
<dbReference type="Proteomes" id="UP000000269">
    <property type="component" value="Chromosome"/>
</dbReference>
<sequence>MRNIMIEIEYDGSNYSGWQVQPNAITIQEEIMKALKKLEGKDVVIHGSGRTDAGVHAYGQVATFLMERNIPVERLPLAMNSNLPKDITIIDAKEVPMDFHARYSAIGKRYIYHIYESRYRSAILRNYSYHINYKLDRSKMMEASKLLIGTHDFRGFMSNGSSVEDTVRTIKSLEFKSDGENIYMIIEGDGFLYNMVRIITGTLVQIGAGNKPLEQIEKILKTKDRSLAGHTAPPQGLFLDKVFYPLTH</sequence>
<evidence type="ECO:0000256" key="1">
    <source>
        <dbReference type="ARBA" id="ARBA00009375"/>
    </source>
</evidence>
<feature type="active site" description="Nucleophile" evidence="4 5">
    <location>
        <position position="52"/>
    </location>
</feature>
<dbReference type="EC" id="5.4.99.12" evidence="4"/>
<evidence type="ECO:0000256" key="6">
    <source>
        <dbReference type="PIRSR" id="PIRSR001430-2"/>
    </source>
</evidence>
<comment type="caution">
    <text evidence="4">Lacks conserved residue(s) required for the propagation of feature annotation.</text>
</comment>
<dbReference type="GO" id="GO:0160147">
    <property type="term" value="F:tRNA pseudouridine(38-40) synthase activity"/>
    <property type="evidence" value="ECO:0007669"/>
    <property type="project" value="UniProtKB-EC"/>
</dbReference>
<dbReference type="GO" id="GO:0031119">
    <property type="term" value="P:tRNA pseudouridine synthesis"/>
    <property type="evidence" value="ECO:0007669"/>
    <property type="project" value="UniProtKB-UniRule"/>
</dbReference>
<comment type="similarity">
    <text evidence="1 4 7">Belongs to the tRNA pseudouridine synthase TruA family.</text>
</comment>
<dbReference type="InterPro" id="IPR020097">
    <property type="entry name" value="PsdUridine_synth_TruA_a/b_dom"/>
</dbReference>
<dbReference type="PIRSF" id="PIRSF001430">
    <property type="entry name" value="tRNA_psdUrid_synth"/>
    <property type="match status" value="1"/>
</dbReference>
<dbReference type="InterPro" id="IPR020094">
    <property type="entry name" value="TruA/RsuA/RluB/E/F_N"/>
</dbReference>
<proteinExistence type="inferred from homology"/>
<dbReference type="InterPro" id="IPR001406">
    <property type="entry name" value="PsdUridine_synth_TruA"/>
</dbReference>
<gene>
    <name evidence="4" type="primary">truA</name>
    <name evidence="9" type="ordered locus">Clos_0526</name>
</gene>
<evidence type="ECO:0000256" key="7">
    <source>
        <dbReference type="RuleBase" id="RU003792"/>
    </source>
</evidence>
<dbReference type="FunFam" id="3.30.70.580:FF:000001">
    <property type="entry name" value="tRNA pseudouridine synthase A"/>
    <property type="match status" value="1"/>
</dbReference>
<dbReference type="GO" id="GO:0003723">
    <property type="term" value="F:RNA binding"/>
    <property type="evidence" value="ECO:0007669"/>
    <property type="project" value="InterPro"/>
</dbReference>
<dbReference type="AlphaFoldDB" id="A8MLH4"/>
<dbReference type="NCBIfam" id="TIGR00071">
    <property type="entry name" value="hisT_truA"/>
    <property type="match status" value="1"/>
</dbReference>
<dbReference type="Gene3D" id="3.30.70.660">
    <property type="entry name" value="Pseudouridine synthase I, catalytic domain, C-terminal subdomain"/>
    <property type="match status" value="1"/>
</dbReference>
<feature type="binding site" evidence="4 6">
    <location>
        <position position="110"/>
    </location>
    <ligand>
        <name>substrate</name>
    </ligand>
</feature>
<evidence type="ECO:0000259" key="8">
    <source>
        <dbReference type="Pfam" id="PF01416"/>
    </source>
</evidence>
<dbReference type="STRING" id="350688.Clos_0526"/>
<evidence type="ECO:0000313" key="9">
    <source>
        <dbReference type="EMBL" id="ABW18088.1"/>
    </source>
</evidence>
<dbReference type="Pfam" id="PF01416">
    <property type="entry name" value="PseudoU_synth_1"/>
    <property type="match status" value="2"/>
</dbReference>
<dbReference type="PANTHER" id="PTHR11142">
    <property type="entry name" value="PSEUDOURIDYLATE SYNTHASE"/>
    <property type="match status" value="1"/>
</dbReference>
<keyword evidence="2 4" id="KW-0819">tRNA processing</keyword>
<feature type="domain" description="Pseudouridine synthase I TruA alpha/beta" evidence="8">
    <location>
        <begin position="9"/>
        <end position="104"/>
    </location>
</feature>
<dbReference type="eggNOG" id="COG0101">
    <property type="taxonomic scope" value="Bacteria"/>
</dbReference>
<dbReference type="InterPro" id="IPR020103">
    <property type="entry name" value="PsdUridine_synth_cat_dom_sf"/>
</dbReference>
<organism evidence="9 10">
    <name type="scientific">Alkaliphilus oremlandii (strain OhILAs)</name>
    <name type="common">Clostridium oremlandii (strain OhILAs)</name>
    <dbReference type="NCBI Taxonomy" id="350688"/>
    <lineage>
        <taxon>Bacteria</taxon>
        <taxon>Bacillati</taxon>
        <taxon>Bacillota</taxon>
        <taxon>Clostridia</taxon>
        <taxon>Peptostreptococcales</taxon>
        <taxon>Natronincolaceae</taxon>
        <taxon>Alkaliphilus</taxon>
    </lineage>
</organism>
<accession>A8MLH4</accession>
<evidence type="ECO:0000313" key="10">
    <source>
        <dbReference type="Proteomes" id="UP000000269"/>
    </source>
</evidence>
<comment type="catalytic activity">
    <reaction evidence="4 7">
        <text>uridine(38/39/40) in tRNA = pseudouridine(38/39/40) in tRNA</text>
        <dbReference type="Rhea" id="RHEA:22376"/>
        <dbReference type="Rhea" id="RHEA-COMP:10085"/>
        <dbReference type="Rhea" id="RHEA-COMP:10087"/>
        <dbReference type="ChEBI" id="CHEBI:65314"/>
        <dbReference type="ChEBI" id="CHEBI:65315"/>
        <dbReference type="EC" id="5.4.99.12"/>
    </reaction>
</comment>
<keyword evidence="3 4" id="KW-0413">Isomerase</keyword>
<protein>
    <recommendedName>
        <fullName evidence="4">tRNA pseudouridine synthase A</fullName>
        <ecNumber evidence="4">5.4.99.12</ecNumber>
    </recommendedName>
    <alternativeName>
        <fullName evidence="4">tRNA pseudouridine(38-40) synthase</fullName>
    </alternativeName>
    <alternativeName>
        <fullName evidence="4">tRNA pseudouridylate synthase I</fullName>
    </alternativeName>
    <alternativeName>
        <fullName evidence="4">tRNA-uridine isomerase I</fullName>
    </alternativeName>
</protein>
<evidence type="ECO:0000256" key="2">
    <source>
        <dbReference type="ARBA" id="ARBA00022694"/>
    </source>
</evidence>
<reference evidence="10" key="1">
    <citation type="submission" date="2007-10" db="EMBL/GenBank/DDBJ databases">
        <title>Complete genome of Alkaliphilus oremlandii OhILAs.</title>
        <authorList>
            <person name="Copeland A."/>
            <person name="Lucas S."/>
            <person name="Lapidus A."/>
            <person name="Barry K."/>
            <person name="Detter J.C."/>
            <person name="Glavina del Rio T."/>
            <person name="Hammon N."/>
            <person name="Israni S."/>
            <person name="Dalin E."/>
            <person name="Tice H."/>
            <person name="Pitluck S."/>
            <person name="Chain P."/>
            <person name="Malfatti S."/>
            <person name="Shin M."/>
            <person name="Vergez L."/>
            <person name="Schmutz J."/>
            <person name="Larimer F."/>
            <person name="Land M."/>
            <person name="Hauser L."/>
            <person name="Kyrpides N."/>
            <person name="Mikhailova N."/>
            <person name="Stolz J.F."/>
            <person name="Dawson A."/>
            <person name="Fisher E."/>
            <person name="Crable B."/>
            <person name="Perera E."/>
            <person name="Lisak J."/>
            <person name="Ranganathan M."/>
            <person name="Basu P."/>
            <person name="Richardson P."/>
        </authorList>
    </citation>
    <scope>NUCLEOTIDE SEQUENCE [LARGE SCALE GENOMIC DNA]</scope>
    <source>
        <strain evidence="10">OhILAs</strain>
    </source>
</reference>
<evidence type="ECO:0000256" key="3">
    <source>
        <dbReference type="ARBA" id="ARBA00023235"/>
    </source>
</evidence>
<dbReference type="KEGG" id="aoe:Clos_0526"/>
<evidence type="ECO:0000256" key="5">
    <source>
        <dbReference type="PIRSR" id="PIRSR001430-1"/>
    </source>
</evidence>
<dbReference type="CDD" id="cd02570">
    <property type="entry name" value="PseudoU_synth_EcTruA"/>
    <property type="match status" value="1"/>
</dbReference>
<dbReference type="PANTHER" id="PTHR11142:SF0">
    <property type="entry name" value="TRNA PSEUDOURIDINE SYNTHASE-LIKE 1"/>
    <property type="match status" value="1"/>
</dbReference>